<evidence type="ECO:0000259" key="1">
    <source>
        <dbReference type="Pfam" id="PF25109"/>
    </source>
</evidence>
<protein>
    <recommendedName>
        <fullName evidence="1">Polynucleotide kinase PNKP phosphatase domain-containing protein</fullName>
    </recommendedName>
</protein>
<dbReference type="RefSeq" id="WP_270117781.1">
    <property type="nucleotide sequence ID" value="NZ_JAPZVR010000014.1"/>
</dbReference>
<feature type="domain" description="Polynucleotide kinase PNKP phosphatase" evidence="1">
    <location>
        <begin position="2"/>
        <end position="140"/>
    </location>
</feature>
<dbReference type="Proteomes" id="UP001144313">
    <property type="component" value="Unassembled WGS sequence"/>
</dbReference>
<dbReference type="Pfam" id="PF25109">
    <property type="entry name" value="HAD_PNKP"/>
    <property type="match status" value="1"/>
</dbReference>
<dbReference type="InterPro" id="IPR023214">
    <property type="entry name" value="HAD_sf"/>
</dbReference>
<dbReference type="InterPro" id="IPR056782">
    <property type="entry name" value="HAD_PNKP"/>
</dbReference>
<dbReference type="AlphaFoldDB" id="A0A9W6LF49"/>
<comment type="caution">
    <text evidence="2">The sequence shown here is derived from an EMBL/GenBank/DDBJ whole genome shotgun (WGS) entry which is preliminary data.</text>
</comment>
<gene>
    <name evidence="2" type="ORF">GALLR39Z86_14420</name>
</gene>
<proteinExistence type="predicted"/>
<accession>A0A9W6LF49</accession>
<evidence type="ECO:0000313" key="3">
    <source>
        <dbReference type="Proteomes" id="UP001144313"/>
    </source>
</evidence>
<sequence>MPQVVIVDIDGTVALRLGAKPRSPYAFHRVGEDAPNPAVISVVQALAQVGHKIVFLSGRDEVCRTETLTWLKLHVGLADVELYMRKSGDSRRDSTVKRELYERHLAHREVLCVIDDRDQVVRMWREELGLTCLQVAYGDF</sequence>
<keyword evidence="3" id="KW-1185">Reference proteome</keyword>
<dbReference type="EMBL" id="BSDT01000001">
    <property type="protein sequence ID" value="GLI41592.1"/>
    <property type="molecule type" value="Genomic_DNA"/>
</dbReference>
<organism evidence="2 3">
    <name type="scientific">Glycomyces algeriensis</name>
    <dbReference type="NCBI Taxonomy" id="256037"/>
    <lineage>
        <taxon>Bacteria</taxon>
        <taxon>Bacillati</taxon>
        <taxon>Actinomycetota</taxon>
        <taxon>Actinomycetes</taxon>
        <taxon>Glycomycetales</taxon>
        <taxon>Glycomycetaceae</taxon>
        <taxon>Glycomyces</taxon>
    </lineage>
</organism>
<dbReference type="Gene3D" id="3.40.50.1000">
    <property type="entry name" value="HAD superfamily/HAD-like"/>
    <property type="match status" value="1"/>
</dbReference>
<name>A0A9W6LF49_9ACTN</name>
<evidence type="ECO:0000313" key="2">
    <source>
        <dbReference type="EMBL" id="GLI41592.1"/>
    </source>
</evidence>
<dbReference type="SUPFAM" id="SSF56784">
    <property type="entry name" value="HAD-like"/>
    <property type="match status" value="1"/>
</dbReference>
<dbReference type="InterPro" id="IPR036412">
    <property type="entry name" value="HAD-like_sf"/>
</dbReference>
<reference evidence="2" key="1">
    <citation type="submission" date="2022-12" db="EMBL/GenBank/DDBJ databases">
        <title>Reference genome sequencing for broad-spectrum identification of bacterial and archaeal isolates by mass spectrometry.</title>
        <authorList>
            <person name="Sekiguchi Y."/>
            <person name="Tourlousse D.M."/>
        </authorList>
    </citation>
    <scope>NUCLEOTIDE SEQUENCE</scope>
    <source>
        <strain evidence="2">LLR39Z86</strain>
    </source>
</reference>